<dbReference type="Proteomes" id="UP000191010">
    <property type="component" value="Chromosome"/>
</dbReference>
<name>A0ABN4XYQ2_9PSED</name>
<dbReference type="RefSeq" id="WP_078479254.1">
    <property type="nucleotide sequence ID" value="NZ_CP019952.1"/>
</dbReference>
<accession>A0ABN4XYQ2</accession>
<organism evidence="1 2">
    <name type="scientific">Pseudomonas parafulva</name>
    <dbReference type="NCBI Taxonomy" id="157782"/>
    <lineage>
        <taxon>Bacteria</taxon>
        <taxon>Pseudomonadati</taxon>
        <taxon>Pseudomonadota</taxon>
        <taxon>Gammaproteobacteria</taxon>
        <taxon>Pseudomonadales</taxon>
        <taxon>Pseudomonadaceae</taxon>
        <taxon>Pseudomonas</taxon>
    </lineage>
</organism>
<protein>
    <recommendedName>
        <fullName evidence="3">RHS repeat-associated core domain-containing protein</fullName>
    </recommendedName>
</protein>
<keyword evidence="2" id="KW-1185">Reference proteome</keyword>
<evidence type="ECO:0000313" key="1">
    <source>
        <dbReference type="EMBL" id="AQW70286.1"/>
    </source>
</evidence>
<evidence type="ECO:0000313" key="2">
    <source>
        <dbReference type="Proteomes" id="UP000191010"/>
    </source>
</evidence>
<reference evidence="1 2" key="1">
    <citation type="submission" date="2017-02" db="EMBL/GenBank/DDBJ databases">
        <authorList>
            <person name="Guo L."/>
        </authorList>
    </citation>
    <scope>NUCLEOTIDE SEQUENCE [LARGE SCALE GENOMIC DNA]</scope>
    <source>
        <strain evidence="1 2">PRS09-11288</strain>
    </source>
</reference>
<dbReference type="EMBL" id="CP019952">
    <property type="protein sequence ID" value="AQW70286.1"/>
    <property type="molecule type" value="Genomic_DNA"/>
</dbReference>
<proteinExistence type="predicted"/>
<dbReference type="NCBIfam" id="TIGR03696">
    <property type="entry name" value="Rhs_assc_core"/>
    <property type="match status" value="1"/>
</dbReference>
<sequence length="259" mass="29047">MELIETRTYTAYGQWRALSSNATRLGFNGEPIDKSLTLYLLGNGTRGYYPALMRFISPDTESPFFRGGLNCYCFTLNDPINGSDPTGHFTIFSKSITYKYPLLPVKNLPGKAFYAPSPVNPEVKALTIMAHSGEQGFGNRTTVDYRELMTLLTNAKVLKKGMPLHIIGCRSAHLAESITKDYNIETIAYKDIVNAPFIRAPALHSNFKLIEKESTFNKLTGSKSAYSSRVVFEPIRSARRHTTNSQAIRNPNQRTDLLY</sequence>
<gene>
    <name evidence="1" type="ORF">B2J77_19685</name>
</gene>
<dbReference type="Gene3D" id="2.180.10.10">
    <property type="entry name" value="RHS repeat-associated core"/>
    <property type="match status" value="1"/>
</dbReference>
<dbReference type="InterPro" id="IPR022385">
    <property type="entry name" value="Rhs_assc_core"/>
</dbReference>
<evidence type="ECO:0008006" key="3">
    <source>
        <dbReference type="Google" id="ProtNLM"/>
    </source>
</evidence>